<dbReference type="EMBL" id="CP031308">
    <property type="protein sequence ID" value="QCC56930.1"/>
    <property type="molecule type" value="Genomic_DNA"/>
</dbReference>
<proteinExistence type="predicted"/>
<name>A0A4D6HT46_9EURY</name>
<evidence type="ECO:0000313" key="2">
    <source>
        <dbReference type="Proteomes" id="UP000296822"/>
    </source>
</evidence>
<gene>
    <name evidence="1" type="ORF">DV706_20550</name>
</gene>
<dbReference type="AlphaFoldDB" id="A0A4D6HT46"/>
<sequence>MNPPEEVDDSFRRLFDKTAEIIHEEENLKKAYKTLDKHFNHLDNGRSRAVYEVPSNIAEGDQRLVVKFALPEIGKTGTEDALYPVDYTEGWMSNWHEVILSRYEPLDHLLVPVIDHHEDALWTVMPYAETLPKSQEIANQLAPLTDEIEESNIEFVSHGMTTGQPEIYQINAWGRYNGEYRLRDYGGIVVSEDEFLEQLPYPLSDPEIVKD</sequence>
<dbReference type="RefSeq" id="WP_006065496.1">
    <property type="nucleotide sequence ID" value="NZ_CP031308.1"/>
</dbReference>
<accession>A0A4D6HT46</accession>
<organism evidence="1 2">
    <name type="scientific">Natronorubrum bangense</name>
    <dbReference type="NCBI Taxonomy" id="61858"/>
    <lineage>
        <taxon>Archaea</taxon>
        <taxon>Methanobacteriati</taxon>
        <taxon>Methanobacteriota</taxon>
        <taxon>Stenosarchaea group</taxon>
        <taxon>Halobacteria</taxon>
        <taxon>Halobacteriales</taxon>
        <taxon>Natrialbaceae</taxon>
        <taxon>Natronorubrum</taxon>
    </lineage>
</organism>
<geneLocation type="plasmid" evidence="1 2">
    <name>unnamed3</name>
</geneLocation>
<protein>
    <submittedName>
        <fullName evidence="1">Uncharacterized protein</fullName>
    </submittedName>
</protein>
<keyword evidence="1" id="KW-0614">Plasmid</keyword>
<evidence type="ECO:0000313" key="1">
    <source>
        <dbReference type="EMBL" id="QCC56930.1"/>
    </source>
</evidence>
<dbReference type="KEGG" id="nbg:DV706_20550"/>
<dbReference type="Proteomes" id="UP000296822">
    <property type="component" value="Plasmid unnamed3"/>
</dbReference>
<reference evidence="1 2" key="1">
    <citation type="journal article" date="2019" name="Nat. Commun.">
        <title>A new type of DNA phosphorothioation-based antiviral system in archaea.</title>
        <authorList>
            <person name="Xiong L."/>
            <person name="Liu S."/>
            <person name="Chen S."/>
            <person name="Xiao Y."/>
            <person name="Zhu B."/>
            <person name="Gao Y."/>
            <person name="Zhang Y."/>
            <person name="Chen B."/>
            <person name="Luo J."/>
            <person name="Deng Z."/>
            <person name="Chen X."/>
            <person name="Wang L."/>
            <person name="Chen S."/>
        </authorList>
    </citation>
    <scope>NUCLEOTIDE SEQUENCE [LARGE SCALE GENOMIC DNA]</scope>
    <source>
        <strain evidence="1 2">JCM 10635</strain>
        <plasmid evidence="1 2">unnamed3</plasmid>
    </source>
</reference>
<dbReference type="GeneID" id="73532691"/>